<keyword evidence="14" id="KW-1185">Reference proteome</keyword>
<dbReference type="Gene3D" id="1.20.59.20">
    <property type="match status" value="1"/>
</dbReference>
<name>A0A3R8LSP4_9BURK</name>
<dbReference type="InterPro" id="IPR012796">
    <property type="entry name" value="Lysidine-tRNA-synth_C"/>
</dbReference>
<feature type="binding site" evidence="8">
    <location>
        <begin position="40"/>
        <end position="45"/>
    </location>
    <ligand>
        <name>ATP</name>
        <dbReference type="ChEBI" id="CHEBI:30616"/>
    </ligand>
</feature>
<comment type="similarity">
    <text evidence="8">Belongs to the tRNA(Ile)-lysidine synthase family.</text>
</comment>
<evidence type="ECO:0000259" key="12">
    <source>
        <dbReference type="Pfam" id="PF11734"/>
    </source>
</evidence>
<comment type="subcellular location">
    <subcellularLocation>
        <location evidence="1 8">Cytoplasm</location>
    </subcellularLocation>
</comment>
<feature type="region of interest" description="Disordered" evidence="9">
    <location>
        <begin position="325"/>
        <end position="345"/>
    </location>
</feature>
<dbReference type="SUPFAM" id="SSF56037">
    <property type="entry name" value="PheT/TilS domain"/>
    <property type="match status" value="1"/>
</dbReference>
<evidence type="ECO:0000256" key="2">
    <source>
        <dbReference type="ARBA" id="ARBA00022490"/>
    </source>
</evidence>
<reference evidence="13 14" key="1">
    <citation type="submission" date="2018-11" db="EMBL/GenBank/DDBJ databases">
        <title>Genome sequencing of Lautropia sp. KCOM 2505 (= ChDC F240).</title>
        <authorList>
            <person name="Kook J.-K."/>
            <person name="Park S.-N."/>
            <person name="Lim Y.K."/>
        </authorList>
    </citation>
    <scope>NUCLEOTIDE SEQUENCE [LARGE SCALE GENOMIC DNA]</scope>
    <source>
        <strain evidence="13 14">KCOM 2505</strain>
    </source>
</reference>
<comment type="caution">
    <text evidence="13">The sequence shown here is derived from an EMBL/GenBank/DDBJ whole genome shotgun (WGS) entry which is preliminary data.</text>
</comment>
<evidence type="ECO:0000313" key="13">
    <source>
        <dbReference type="EMBL" id="RRN45824.1"/>
    </source>
</evidence>
<keyword evidence="5 8" id="KW-0547">Nucleotide-binding</keyword>
<dbReference type="GO" id="GO:0005737">
    <property type="term" value="C:cytoplasm"/>
    <property type="evidence" value="ECO:0007669"/>
    <property type="project" value="UniProtKB-SubCell"/>
</dbReference>
<keyword evidence="3 8" id="KW-0436">Ligase</keyword>
<evidence type="ECO:0000256" key="7">
    <source>
        <dbReference type="ARBA" id="ARBA00048539"/>
    </source>
</evidence>
<evidence type="ECO:0000313" key="14">
    <source>
        <dbReference type="Proteomes" id="UP000270261"/>
    </source>
</evidence>
<comment type="domain">
    <text evidence="8">The N-terminal region contains the highly conserved SGGXDS motif, predicted to be a P-loop motif involved in ATP binding.</text>
</comment>
<dbReference type="Pfam" id="PF01171">
    <property type="entry name" value="ATP_bind_3"/>
    <property type="match status" value="1"/>
</dbReference>
<dbReference type="Pfam" id="PF11734">
    <property type="entry name" value="TilS_C"/>
    <property type="match status" value="1"/>
</dbReference>
<dbReference type="AlphaFoldDB" id="A0A3R8LSP4"/>
<protein>
    <recommendedName>
        <fullName evidence="8">tRNA(Ile)-lysidine synthase</fullName>
        <ecNumber evidence="8">6.3.4.19</ecNumber>
    </recommendedName>
    <alternativeName>
        <fullName evidence="8">tRNA(Ile)-2-lysyl-cytidine synthase</fullName>
    </alternativeName>
    <alternativeName>
        <fullName evidence="8">tRNA(Ile)-lysidine synthetase</fullName>
    </alternativeName>
</protein>
<dbReference type="InterPro" id="IPR012795">
    <property type="entry name" value="tRNA_Ile_lys_synt_N"/>
</dbReference>
<evidence type="ECO:0000256" key="6">
    <source>
        <dbReference type="ARBA" id="ARBA00022840"/>
    </source>
</evidence>
<dbReference type="InterPro" id="IPR011063">
    <property type="entry name" value="TilS/TtcA_N"/>
</dbReference>
<comment type="function">
    <text evidence="8">Ligates lysine onto the cytidine present at position 34 of the AUA codon-specific tRNA(Ile) that contains the anticodon CAU, in an ATP-dependent manner. Cytidine is converted to lysidine, thus changing the amino acid specificity of the tRNA from methionine to isoleucine.</text>
</comment>
<dbReference type="OrthoDB" id="9807403at2"/>
<dbReference type="Pfam" id="PF09179">
    <property type="entry name" value="TilS"/>
    <property type="match status" value="1"/>
</dbReference>
<evidence type="ECO:0000259" key="11">
    <source>
        <dbReference type="Pfam" id="PF09179"/>
    </source>
</evidence>
<gene>
    <name evidence="8 13" type="primary">tilS</name>
    <name evidence="13" type="ORF">EHV23_06725</name>
</gene>
<sequence length="800" mass="83960">MPSPETASSPETAFSPEKALLDALTRAGLGSGQRVLLACSGGRDSQVLMHVAAVLRPAVRPVVAHVHHGLQPHADDWLQFCADEARVLGLRFLARRLDPATRPPLQRPGSLSGLEAWAREGRYRALADMAAAVGARVVITAHHANDQLETVEMRRRRGSGVLGLAGMREQAPLPHAPAGYRLLRPFLSLSRAQLAHWAETHGLQWVEDPSNQDLRFTRNRIRDALDRQLQDEPQALPGGLAAVGLFQQAADRLLAQAAADVAAATVHVTPRAGRRTGLPAGVPQGLLVAAAPVQATPPDSSLDLTMLLDAPLTVDLASAEAGAEAGAGAGAESGTSTGAGDALPLARPSLVDGSVPGEGLPPAMVLMPPPAAPLLLSRAALMRLDSARRAEALRYWLAALGCRMPSRHKLAEIERQLLLAASSQAIVHHDGIGLLRYRDHIGRLPEVAPIMPTRFQWQGERFIDLPSGRLYIDPVPPGGEERWREVPEALEAAGQEAAMQESAVQGSAVQGSAVQGSAVQGSAVQGSAVQGAAMQGAAMQGAAMQGSARQGSAGQGSAGQGSARRDRAGHAGILVSDGGRVGVLGSWLRRTPLLIDQGRGGDRLRVHPQGPSRSWKHLMQARGIPTCLRPCLPVLRLQEVPRGDGQQGRLLFAAPFGLLAPLAQRMSAMAPFPAGNTLSHDRSAGVASGHCGDVHPPDRYGGGQPPGLYGDTQPSECSGDTQSPECFGDTQPPDHSGDARPPDRSGHARSTDRAGDSIHPPGESEPSPAMHPDAESVGNAGEDAVFTLSWQADDALLSWL</sequence>
<keyword evidence="4 8" id="KW-0819">tRNA processing</keyword>
<dbReference type="HAMAP" id="MF_01161">
    <property type="entry name" value="tRNA_Ile_lys_synt"/>
    <property type="match status" value="1"/>
</dbReference>
<dbReference type="PANTHER" id="PTHR43033:SF1">
    <property type="entry name" value="TRNA(ILE)-LYSIDINE SYNTHASE-RELATED"/>
    <property type="match status" value="1"/>
</dbReference>
<dbReference type="GO" id="GO:0005524">
    <property type="term" value="F:ATP binding"/>
    <property type="evidence" value="ECO:0007669"/>
    <property type="project" value="UniProtKB-UniRule"/>
</dbReference>
<proteinExistence type="inferred from homology"/>
<comment type="catalytic activity">
    <reaction evidence="7 8">
        <text>cytidine(34) in tRNA(Ile2) + L-lysine + ATP = lysidine(34) in tRNA(Ile2) + AMP + diphosphate + H(+)</text>
        <dbReference type="Rhea" id="RHEA:43744"/>
        <dbReference type="Rhea" id="RHEA-COMP:10625"/>
        <dbReference type="Rhea" id="RHEA-COMP:10670"/>
        <dbReference type="ChEBI" id="CHEBI:15378"/>
        <dbReference type="ChEBI" id="CHEBI:30616"/>
        <dbReference type="ChEBI" id="CHEBI:32551"/>
        <dbReference type="ChEBI" id="CHEBI:33019"/>
        <dbReference type="ChEBI" id="CHEBI:82748"/>
        <dbReference type="ChEBI" id="CHEBI:83665"/>
        <dbReference type="ChEBI" id="CHEBI:456215"/>
        <dbReference type="EC" id="6.3.4.19"/>
    </reaction>
</comment>
<evidence type="ECO:0000256" key="9">
    <source>
        <dbReference type="SAM" id="MobiDB-lite"/>
    </source>
</evidence>
<evidence type="ECO:0000256" key="4">
    <source>
        <dbReference type="ARBA" id="ARBA00022694"/>
    </source>
</evidence>
<dbReference type="CDD" id="cd01992">
    <property type="entry name" value="TilS_N"/>
    <property type="match status" value="1"/>
</dbReference>
<feature type="region of interest" description="Disordered" evidence="9">
    <location>
        <begin position="544"/>
        <end position="567"/>
    </location>
</feature>
<feature type="compositionally biased region" description="Basic and acidic residues" evidence="9">
    <location>
        <begin position="735"/>
        <end position="756"/>
    </location>
</feature>
<dbReference type="EMBL" id="RRUE01000001">
    <property type="protein sequence ID" value="RRN45824.1"/>
    <property type="molecule type" value="Genomic_DNA"/>
</dbReference>
<dbReference type="PANTHER" id="PTHR43033">
    <property type="entry name" value="TRNA(ILE)-LYSIDINE SYNTHASE-RELATED"/>
    <property type="match status" value="1"/>
</dbReference>
<dbReference type="GO" id="GO:0032267">
    <property type="term" value="F:tRNA(Ile)-lysidine synthase activity"/>
    <property type="evidence" value="ECO:0007669"/>
    <property type="project" value="UniProtKB-EC"/>
</dbReference>
<evidence type="ECO:0000256" key="5">
    <source>
        <dbReference type="ARBA" id="ARBA00022741"/>
    </source>
</evidence>
<feature type="domain" description="tRNA(Ile)-lysidine synthase substrate-binding" evidence="11">
    <location>
        <begin position="376"/>
        <end position="440"/>
    </location>
</feature>
<accession>A0A3R8LSP4</accession>
<dbReference type="InterPro" id="IPR014729">
    <property type="entry name" value="Rossmann-like_a/b/a_fold"/>
</dbReference>
<dbReference type="GO" id="GO:0006400">
    <property type="term" value="P:tRNA modification"/>
    <property type="evidence" value="ECO:0007669"/>
    <property type="project" value="UniProtKB-UniRule"/>
</dbReference>
<dbReference type="Proteomes" id="UP000270261">
    <property type="component" value="Unassembled WGS sequence"/>
</dbReference>
<evidence type="ECO:0000259" key="10">
    <source>
        <dbReference type="Pfam" id="PF01171"/>
    </source>
</evidence>
<dbReference type="InterPro" id="IPR012094">
    <property type="entry name" value="tRNA_Ile_lys_synt"/>
</dbReference>
<dbReference type="RefSeq" id="WP_125095251.1">
    <property type="nucleotide sequence ID" value="NZ_RRUE01000001.1"/>
</dbReference>
<feature type="domain" description="Lysidine-tRNA(Ile) synthetase C-terminal" evidence="12">
    <location>
        <begin position="596"/>
        <end position="638"/>
    </location>
</feature>
<feature type="compositionally biased region" description="Polar residues" evidence="9">
    <location>
        <begin position="712"/>
        <end position="724"/>
    </location>
</feature>
<evidence type="ECO:0000256" key="8">
    <source>
        <dbReference type="HAMAP-Rule" id="MF_01161"/>
    </source>
</evidence>
<dbReference type="InterPro" id="IPR015262">
    <property type="entry name" value="tRNA_Ile_lys_synt_subst-bd"/>
</dbReference>
<dbReference type="Gene3D" id="3.40.50.620">
    <property type="entry name" value="HUPs"/>
    <property type="match status" value="1"/>
</dbReference>
<keyword evidence="2 8" id="KW-0963">Cytoplasm</keyword>
<feature type="region of interest" description="Disordered" evidence="9">
    <location>
        <begin position="678"/>
        <end position="782"/>
    </location>
</feature>
<dbReference type="SUPFAM" id="SSF82829">
    <property type="entry name" value="MesJ substrate recognition domain-like"/>
    <property type="match status" value="1"/>
</dbReference>
<feature type="domain" description="tRNA(Ile)-lysidine/2-thiocytidine synthase N-terminal" evidence="10">
    <location>
        <begin position="35"/>
        <end position="223"/>
    </location>
</feature>
<dbReference type="Gene3D" id="2.160.10.20">
    <property type="entry name" value="Insect antifreeze protein"/>
    <property type="match status" value="1"/>
</dbReference>
<dbReference type="EC" id="6.3.4.19" evidence="8"/>
<evidence type="ECO:0000256" key="1">
    <source>
        <dbReference type="ARBA" id="ARBA00004496"/>
    </source>
</evidence>
<organism evidence="13 14">
    <name type="scientific">Lautropia dentalis</name>
    <dbReference type="NCBI Taxonomy" id="2490857"/>
    <lineage>
        <taxon>Bacteria</taxon>
        <taxon>Pseudomonadati</taxon>
        <taxon>Pseudomonadota</taxon>
        <taxon>Betaproteobacteria</taxon>
        <taxon>Burkholderiales</taxon>
        <taxon>Burkholderiaceae</taxon>
        <taxon>Lautropia</taxon>
    </lineage>
</organism>
<keyword evidence="6 8" id="KW-0067">ATP-binding</keyword>
<dbReference type="SUPFAM" id="SSF52402">
    <property type="entry name" value="Adenine nucleotide alpha hydrolases-like"/>
    <property type="match status" value="1"/>
</dbReference>
<evidence type="ECO:0000256" key="3">
    <source>
        <dbReference type="ARBA" id="ARBA00022598"/>
    </source>
</evidence>
<dbReference type="NCBIfam" id="TIGR02432">
    <property type="entry name" value="lysidine_TilS_N"/>
    <property type="match status" value="1"/>
</dbReference>